<evidence type="ECO:0000313" key="1">
    <source>
        <dbReference type="EMBL" id="CAB4613071.1"/>
    </source>
</evidence>
<protein>
    <submittedName>
        <fullName evidence="1">Unannotated protein</fullName>
    </submittedName>
</protein>
<organism evidence="1">
    <name type="scientific">freshwater metagenome</name>
    <dbReference type="NCBI Taxonomy" id="449393"/>
    <lineage>
        <taxon>unclassified sequences</taxon>
        <taxon>metagenomes</taxon>
        <taxon>ecological metagenomes</taxon>
    </lineage>
</organism>
<dbReference type="AlphaFoldDB" id="A0A6J6HH50"/>
<reference evidence="1" key="1">
    <citation type="submission" date="2020-05" db="EMBL/GenBank/DDBJ databases">
        <authorList>
            <person name="Chiriac C."/>
            <person name="Salcher M."/>
            <person name="Ghai R."/>
            <person name="Kavagutti S V."/>
        </authorList>
    </citation>
    <scope>NUCLEOTIDE SEQUENCE</scope>
</reference>
<gene>
    <name evidence="1" type="ORF">UFOPK1842_00886</name>
</gene>
<accession>A0A6J6HH50</accession>
<name>A0A6J6HH50_9ZZZZ</name>
<dbReference type="EMBL" id="CAEZUQ010000118">
    <property type="protein sequence ID" value="CAB4613071.1"/>
    <property type="molecule type" value="Genomic_DNA"/>
</dbReference>
<sequence length="117" mass="11793">MRATTAAEASLTLRIGASNCAGNSGKRPALLGSFRTSAAKSVSASAKLSAAFAKASEALPGRCFFAIFAARSTRAAVSSSVTACVVRSINSWASSKITASRSGKIGCESTISIARSV</sequence>
<proteinExistence type="predicted"/>